<feature type="chain" id="PRO_5023022461" evidence="2">
    <location>
        <begin position="26"/>
        <end position="702"/>
    </location>
</feature>
<feature type="domain" description="AAA+ ATPase" evidence="3">
    <location>
        <begin position="469"/>
        <end position="594"/>
    </location>
</feature>
<dbReference type="SMART" id="SM00382">
    <property type="entry name" value="AAA"/>
    <property type="match status" value="1"/>
</dbReference>
<dbReference type="InterPro" id="IPR054289">
    <property type="entry name" value="DUF7025"/>
</dbReference>
<dbReference type="PANTHER" id="PTHR46411:SF3">
    <property type="entry name" value="AAA+ ATPASE DOMAIN-CONTAINING PROTEIN"/>
    <property type="match status" value="1"/>
</dbReference>
<dbReference type="GO" id="GO:0005524">
    <property type="term" value="F:ATP binding"/>
    <property type="evidence" value="ECO:0007669"/>
    <property type="project" value="InterPro"/>
</dbReference>
<accession>A0A5C3MV45</accession>
<sequence>MSITVFQTVISILIAYCLIQLFSSGQQVAPAPEVLGETKNEETHENQDDSASPEVSDVVDEPRAEDQPQVTQDEDSTNHYRVRNQLWSAEEWAWKDYDPSERPVPLEAPPRCDLHNYFYINHRYNSVREKPTTVLSDFTPILIAFLRAHIGDEFFSDEPVYELKKFFPDLKMLHEEFDEIRLAVENADMAAAEKRDVARAVGAMDAEYGHLGDDAITQYLSDVVEHVRVLLEYVDEQFKPTADRIALQTSYGQIEWDLLIYYFERNVTCSTFDPEGQIAFVVTSRAYHYSMHPYFQVEGRMYFWDGMAYATVGVSRTIEQYKGSKDLKSLSCRLLGDDVKEKLQARGRLYASFSGMHYRSYLKDRVVVDRKAYNNTSGYVADPDFVAPTLAEDKLHLLPPHVYGFNLSKKAWTDFNVEQLKPVVFDENAWDHLVLDPDTKALIRGLVEVTKNANSTKTIISDVISGKGGGLIAVLHGPPGTGKTLTAEAVAEYLQRPLYMVGSSELPTDPSSLEYSLRGILQLATAWDAVLLIDEADVYLEQRSLHELERNALVSVALRVLEYHRGVLFLTTNRIKSFDDAFLSRFSIGIKYPELDQAARRTVWRKFFELAGIAIDGDSKASSESEIVAISIPGSPTDKAFVTLEDIDELSVKPFNGRTIKNLVRTSQALALASNEPLSVEHVRIVVRASEKFLDEFAEAKA</sequence>
<dbReference type="EMBL" id="ML213518">
    <property type="protein sequence ID" value="TFK48813.1"/>
    <property type="molecule type" value="Genomic_DNA"/>
</dbReference>
<dbReference type="GO" id="GO:0016887">
    <property type="term" value="F:ATP hydrolysis activity"/>
    <property type="evidence" value="ECO:0007669"/>
    <property type="project" value="InterPro"/>
</dbReference>
<keyword evidence="2" id="KW-0732">Signal</keyword>
<keyword evidence="4" id="KW-0378">Hydrolase</keyword>
<protein>
    <submittedName>
        <fullName evidence="4">P-loop containing nucleoside triphosphate hydrolase protein</fullName>
    </submittedName>
</protein>
<organism evidence="4 5">
    <name type="scientific">Heliocybe sulcata</name>
    <dbReference type="NCBI Taxonomy" id="5364"/>
    <lineage>
        <taxon>Eukaryota</taxon>
        <taxon>Fungi</taxon>
        <taxon>Dikarya</taxon>
        <taxon>Basidiomycota</taxon>
        <taxon>Agaricomycotina</taxon>
        <taxon>Agaricomycetes</taxon>
        <taxon>Gloeophyllales</taxon>
        <taxon>Gloeophyllaceae</taxon>
        <taxon>Heliocybe</taxon>
    </lineage>
</organism>
<gene>
    <name evidence="4" type="ORF">OE88DRAFT_1720108</name>
</gene>
<dbReference type="InterPro" id="IPR027417">
    <property type="entry name" value="P-loop_NTPase"/>
</dbReference>
<evidence type="ECO:0000256" key="1">
    <source>
        <dbReference type="SAM" id="MobiDB-lite"/>
    </source>
</evidence>
<dbReference type="PANTHER" id="PTHR46411">
    <property type="entry name" value="FAMILY ATPASE, PUTATIVE-RELATED"/>
    <property type="match status" value="1"/>
</dbReference>
<dbReference type="Pfam" id="PF22942">
    <property type="entry name" value="DUF7025"/>
    <property type="match status" value="1"/>
</dbReference>
<dbReference type="Pfam" id="PF00004">
    <property type="entry name" value="AAA"/>
    <property type="match status" value="1"/>
</dbReference>
<proteinExistence type="predicted"/>
<evidence type="ECO:0000313" key="5">
    <source>
        <dbReference type="Proteomes" id="UP000305948"/>
    </source>
</evidence>
<name>A0A5C3MV45_9AGAM</name>
<evidence type="ECO:0000256" key="2">
    <source>
        <dbReference type="SAM" id="SignalP"/>
    </source>
</evidence>
<dbReference type="Gene3D" id="3.40.50.300">
    <property type="entry name" value="P-loop containing nucleotide triphosphate hydrolases"/>
    <property type="match status" value="1"/>
</dbReference>
<dbReference type="InterPro" id="IPR003593">
    <property type="entry name" value="AAA+_ATPase"/>
</dbReference>
<dbReference type="Proteomes" id="UP000305948">
    <property type="component" value="Unassembled WGS sequence"/>
</dbReference>
<dbReference type="AlphaFoldDB" id="A0A5C3MV45"/>
<dbReference type="STRING" id="5364.A0A5C3MV45"/>
<dbReference type="InterPro" id="IPR003959">
    <property type="entry name" value="ATPase_AAA_core"/>
</dbReference>
<reference evidence="4 5" key="1">
    <citation type="journal article" date="2019" name="Nat. Ecol. Evol.">
        <title>Megaphylogeny resolves global patterns of mushroom evolution.</title>
        <authorList>
            <person name="Varga T."/>
            <person name="Krizsan K."/>
            <person name="Foldi C."/>
            <person name="Dima B."/>
            <person name="Sanchez-Garcia M."/>
            <person name="Sanchez-Ramirez S."/>
            <person name="Szollosi G.J."/>
            <person name="Szarkandi J.G."/>
            <person name="Papp V."/>
            <person name="Albert L."/>
            <person name="Andreopoulos W."/>
            <person name="Angelini C."/>
            <person name="Antonin V."/>
            <person name="Barry K.W."/>
            <person name="Bougher N.L."/>
            <person name="Buchanan P."/>
            <person name="Buyck B."/>
            <person name="Bense V."/>
            <person name="Catcheside P."/>
            <person name="Chovatia M."/>
            <person name="Cooper J."/>
            <person name="Damon W."/>
            <person name="Desjardin D."/>
            <person name="Finy P."/>
            <person name="Geml J."/>
            <person name="Haridas S."/>
            <person name="Hughes K."/>
            <person name="Justo A."/>
            <person name="Karasinski D."/>
            <person name="Kautmanova I."/>
            <person name="Kiss B."/>
            <person name="Kocsube S."/>
            <person name="Kotiranta H."/>
            <person name="LaButti K.M."/>
            <person name="Lechner B.E."/>
            <person name="Liimatainen K."/>
            <person name="Lipzen A."/>
            <person name="Lukacs Z."/>
            <person name="Mihaltcheva S."/>
            <person name="Morgado L.N."/>
            <person name="Niskanen T."/>
            <person name="Noordeloos M.E."/>
            <person name="Ohm R.A."/>
            <person name="Ortiz-Santana B."/>
            <person name="Ovrebo C."/>
            <person name="Racz N."/>
            <person name="Riley R."/>
            <person name="Savchenko A."/>
            <person name="Shiryaev A."/>
            <person name="Soop K."/>
            <person name="Spirin V."/>
            <person name="Szebenyi C."/>
            <person name="Tomsovsky M."/>
            <person name="Tulloss R.E."/>
            <person name="Uehling J."/>
            <person name="Grigoriev I.V."/>
            <person name="Vagvolgyi C."/>
            <person name="Papp T."/>
            <person name="Martin F.M."/>
            <person name="Miettinen O."/>
            <person name="Hibbett D.S."/>
            <person name="Nagy L.G."/>
        </authorList>
    </citation>
    <scope>NUCLEOTIDE SEQUENCE [LARGE SCALE GENOMIC DNA]</scope>
    <source>
        <strain evidence="4 5">OMC1185</strain>
    </source>
</reference>
<feature type="signal peptide" evidence="2">
    <location>
        <begin position="1"/>
        <end position="25"/>
    </location>
</feature>
<evidence type="ECO:0000259" key="3">
    <source>
        <dbReference type="SMART" id="SM00382"/>
    </source>
</evidence>
<evidence type="ECO:0000313" key="4">
    <source>
        <dbReference type="EMBL" id="TFK48813.1"/>
    </source>
</evidence>
<feature type="region of interest" description="Disordered" evidence="1">
    <location>
        <begin position="39"/>
        <end position="78"/>
    </location>
</feature>
<dbReference type="OrthoDB" id="10042665at2759"/>
<dbReference type="SUPFAM" id="SSF52540">
    <property type="entry name" value="P-loop containing nucleoside triphosphate hydrolases"/>
    <property type="match status" value="1"/>
</dbReference>
<keyword evidence="5" id="KW-1185">Reference proteome</keyword>